<feature type="signal peptide" evidence="1">
    <location>
        <begin position="1"/>
        <end position="16"/>
    </location>
</feature>
<dbReference type="PANTHER" id="PTHR31649">
    <property type="entry name" value="AGAP009604-PA"/>
    <property type="match status" value="1"/>
</dbReference>
<dbReference type="PANTHER" id="PTHR31649:SF10">
    <property type="entry name" value="IP19903P-RELATED"/>
    <property type="match status" value="1"/>
</dbReference>
<keyword evidence="3" id="KW-1185">Reference proteome</keyword>
<dbReference type="OrthoDB" id="6767006at2759"/>
<keyword evidence="1" id="KW-0732">Signal</keyword>
<evidence type="ECO:0000313" key="3">
    <source>
        <dbReference type="Proteomes" id="UP000625711"/>
    </source>
</evidence>
<name>A0A834IW14_RHYFE</name>
<organism evidence="2 3">
    <name type="scientific">Rhynchophorus ferrugineus</name>
    <name type="common">Red palm weevil</name>
    <name type="synonym">Curculio ferrugineus</name>
    <dbReference type="NCBI Taxonomy" id="354439"/>
    <lineage>
        <taxon>Eukaryota</taxon>
        <taxon>Metazoa</taxon>
        <taxon>Ecdysozoa</taxon>
        <taxon>Arthropoda</taxon>
        <taxon>Hexapoda</taxon>
        <taxon>Insecta</taxon>
        <taxon>Pterygota</taxon>
        <taxon>Neoptera</taxon>
        <taxon>Endopterygota</taxon>
        <taxon>Coleoptera</taxon>
        <taxon>Polyphaga</taxon>
        <taxon>Cucujiformia</taxon>
        <taxon>Curculionidae</taxon>
        <taxon>Dryophthorinae</taxon>
        <taxon>Rhynchophorus</taxon>
    </lineage>
</organism>
<accession>A0A834IW14</accession>
<evidence type="ECO:0000256" key="1">
    <source>
        <dbReference type="SAM" id="SignalP"/>
    </source>
</evidence>
<sequence length="183" mass="20734">MRTLLITLLCATFAFGINDYYWRDYTGVIPWDAYSPGKAGNGEPIYIGQGFLKKHPGVYPIVIQQGKPLRVPILGSHTPDTFVQILCSPYPQSFKWMQMNATHLHLISADIHLVRGGVEDGNWLNIGRITYQGEMKIGKVLGGHLGNAEFWFLHGTEEKMVKSYEVLYFDGTRENDIDVRIET</sequence>
<feature type="chain" id="PRO_5032368826" evidence="1">
    <location>
        <begin position="17"/>
        <end position="183"/>
    </location>
</feature>
<gene>
    <name evidence="2" type="ORF">GWI33_005383</name>
</gene>
<comment type="caution">
    <text evidence="2">The sequence shown here is derived from an EMBL/GenBank/DDBJ whole genome shotgun (WGS) entry which is preliminary data.</text>
</comment>
<evidence type="ECO:0000313" key="2">
    <source>
        <dbReference type="EMBL" id="KAF7280917.1"/>
    </source>
</evidence>
<protein>
    <submittedName>
        <fullName evidence="2">Uncharacterized protein</fullName>
    </submittedName>
</protein>
<dbReference type="AlphaFoldDB" id="A0A834IW14"/>
<proteinExistence type="predicted"/>
<dbReference type="EMBL" id="JAACXV010000269">
    <property type="protein sequence ID" value="KAF7280917.1"/>
    <property type="molecule type" value="Genomic_DNA"/>
</dbReference>
<reference evidence="2" key="1">
    <citation type="submission" date="2020-08" db="EMBL/GenBank/DDBJ databases">
        <title>Genome sequencing and assembly of the red palm weevil Rhynchophorus ferrugineus.</title>
        <authorList>
            <person name="Dias G.B."/>
            <person name="Bergman C.M."/>
            <person name="Manee M."/>
        </authorList>
    </citation>
    <scope>NUCLEOTIDE SEQUENCE</scope>
    <source>
        <strain evidence="2">AA-2017</strain>
        <tissue evidence="2">Whole larva</tissue>
    </source>
</reference>
<dbReference type="Proteomes" id="UP000625711">
    <property type="component" value="Unassembled WGS sequence"/>
</dbReference>